<reference evidence="2" key="1">
    <citation type="submission" date="2023-01" db="EMBL/GenBank/DDBJ databases">
        <title>Genome assembly of the deep-sea coral Lophelia pertusa.</title>
        <authorList>
            <person name="Herrera S."/>
            <person name="Cordes E."/>
        </authorList>
    </citation>
    <scope>NUCLEOTIDE SEQUENCE</scope>
    <source>
        <strain evidence="2">USNM1676648</strain>
        <tissue evidence="2">Polyp</tissue>
    </source>
</reference>
<gene>
    <name evidence="2" type="ORF">OS493_029809</name>
</gene>
<proteinExistence type="predicted"/>
<evidence type="ECO:0000256" key="1">
    <source>
        <dbReference type="SAM" id="SignalP"/>
    </source>
</evidence>
<evidence type="ECO:0000313" key="3">
    <source>
        <dbReference type="Proteomes" id="UP001163046"/>
    </source>
</evidence>
<organism evidence="2 3">
    <name type="scientific">Desmophyllum pertusum</name>
    <dbReference type="NCBI Taxonomy" id="174260"/>
    <lineage>
        <taxon>Eukaryota</taxon>
        <taxon>Metazoa</taxon>
        <taxon>Cnidaria</taxon>
        <taxon>Anthozoa</taxon>
        <taxon>Hexacorallia</taxon>
        <taxon>Scleractinia</taxon>
        <taxon>Caryophylliina</taxon>
        <taxon>Caryophylliidae</taxon>
        <taxon>Desmophyllum</taxon>
    </lineage>
</organism>
<keyword evidence="3" id="KW-1185">Reference proteome</keyword>
<comment type="caution">
    <text evidence="2">The sequence shown here is derived from an EMBL/GenBank/DDBJ whole genome shotgun (WGS) entry which is preliminary data.</text>
</comment>
<dbReference type="Proteomes" id="UP001163046">
    <property type="component" value="Unassembled WGS sequence"/>
</dbReference>
<dbReference type="OrthoDB" id="5835829at2759"/>
<dbReference type="AlphaFoldDB" id="A0A9W9YN85"/>
<feature type="signal peptide" evidence="1">
    <location>
        <begin position="1"/>
        <end position="20"/>
    </location>
</feature>
<protein>
    <submittedName>
        <fullName evidence="2">Uncharacterized protein</fullName>
    </submittedName>
</protein>
<evidence type="ECO:0000313" key="2">
    <source>
        <dbReference type="EMBL" id="KAJ7354803.1"/>
    </source>
</evidence>
<dbReference type="EMBL" id="MU827332">
    <property type="protein sequence ID" value="KAJ7354803.1"/>
    <property type="molecule type" value="Genomic_DNA"/>
</dbReference>
<accession>A0A9W9YN85</accession>
<keyword evidence="1" id="KW-0732">Signal</keyword>
<name>A0A9W9YN85_9CNID</name>
<feature type="chain" id="PRO_5040922623" evidence="1">
    <location>
        <begin position="21"/>
        <end position="90"/>
    </location>
</feature>
<sequence>MATFMYLLVVSVITLNSALSARIAGFSGVPKGSHYIVIKKAMEELYSRGHEVVLVKPSLNQKDSAHNGGFLTRPMATKRCRVILALPRKL</sequence>